<feature type="region of interest" description="Disordered" evidence="1">
    <location>
        <begin position="137"/>
        <end position="171"/>
    </location>
</feature>
<reference evidence="2 3" key="1">
    <citation type="journal article" date="2012" name="J. Bacteriol.">
        <title>Genome sequence of benzo(a)pyrene-degrading bacterium Novosphingobium pentaromativorans US6-1.</title>
        <authorList>
            <person name="Luo Y.R."/>
            <person name="Kang S.G."/>
            <person name="Kim S.J."/>
            <person name="Kim M.R."/>
            <person name="Li N."/>
            <person name="Lee J.H."/>
            <person name="Kwon K.K."/>
        </authorList>
    </citation>
    <scope>NUCLEOTIDE SEQUENCE [LARGE SCALE GENOMIC DNA]</scope>
    <source>
        <strain evidence="2 3">US6-1</strain>
    </source>
</reference>
<keyword evidence="3" id="KW-1185">Reference proteome</keyword>
<dbReference type="PATRIC" id="fig|1088721.3.peg.466"/>
<dbReference type="SUPFAM" id="SSF51182">
    <property type="entry name" value="RmlC-like cupins"/>
    <property type="match status" value="1"/>
</dbReference>
<dbReference type="EMBL" id="AGFM01000007">
    <property type="protein sequence ID" value="EHJ62646.1"/>
    <property type="molecule type" value="Genomic_DNA"/>
</dbReference>
<evidence type="ECO:0000313" key="2">
    <source>
        <dbReference type="EMBL" id="EHJ62646.1"/>
    </source>
</evidence>
<proteinExistence type="predicted"/>
<evidence type="ECO:0000256" key="1">
    <source>
        <dbReference type="SAM" id="MobiDB-lite"/>
    </source>
</evidence>
<dbReference type="InterPro" id="IPR014710">
    <property type="entry name" value="RmlC-like_jellyroll"/>
</dbReference>
<protein>
    <recommendedName>
        <fullName evidence="4">Cupin 2 conserved barrel domain-containing protein</fullName>
    </recommendedName>
</protein>
<name>G6E803_9SPHN</name>
<feature type="compositionally biased region" description="Pro residues" evidence="1">
    <location>
        <begin position="141"/>
        <end position="154"/>
    </location>
</feature>
<evidence type="ECO:0008006" key="4">
    <source>
        <dbReference type="Google" id="ProtNLM"/>
    </source>
</evidence>
<dbReference type="Gene3D" id="2.60.120.10">
    <property type="entry name" value="Jelly Rolls"/>
    <property type="match status" value="1"/>
</dbReference>
<organism evidence="2 3">
    <name type="scientific">Novosphingobium pentaromativorans US6-1</name>
    <dbReference type="NCBI Taxonomy" id="1088721"/>
    <lineage>
        <taxon>Bacteria</taxon>
        <taxon>Pseudomonadati</taxon>
        <taxon>Pseudomonadota</taxon>
        <taxon>Alphaproteobacteria</taxon>
        <taxon>Sphingomonadales</taxon>
        <taxon>Sphingomonadaceae</taxon>
        <taxon>Novosphingobium</taxon>
    </lineage>
</organism>
<feature type="compositionally biased region" description="Basic and acidic residues" evidence="1">
    <location>
        <begin position="161"/>
        <end position="171"/>
    </location>
</feature>
<sequence length="171" mass="19441">MMGGPRIKHVDDVEAFEVCRIEYEDGRSASIYERFVERLPNFVTFYNRWDPGMLQRTHGHTGHHMVFILSGEIWVGDKHCPAGTHIFLMHGDVFGPWRAGPEGCETLGVIAGAGWSFAYQEDDEAFVELLKKEGAKRGTVPPIPRMPYSPPSPTRPWESTEPGKKFERRQP</sequence>
<dbReference type="AlphaFoldDB" id="G6E803"/>
<dbReference type="Proteomes" id="UP000004030">
    <property type="component" value="Unassembled WGS sequence"/>
</dbReference>
<evidence type="ECO:0000313" key="3">
    <source>
        <dbReference type="Proteomes" id="UP000004030"/>
    </source>
</evidence>
<accession>G6E803</accession>
<dbReference type="InterPro" id="IPR011051">
    <property type="entry name" value="RmlC_Cupin_sf"/>
</dbReference>
<comment type="caution">
    <text evidence="2">The sequence shown here is derived from an EMBL/GenBank/DDBJ whole genome shotgun (WGS) entry which is preliminary data.</text>
</comment>
<gene>
    <name evidence="2" type="ORF">NSU_0474</name>
</gene>